<keyword evidence="3" id="KW-1185">Reference proteome</keyword>
<evidence type="ECO:0000313" key="3">
    <source>
        <dbReference type="Proteomes" id="UP001432146"/>
    </source>
</evidence>
<comment type="caution">
    <text evidence="2">The sequence shown here is derived from an EMBL/GenBank/DDBJ whole genome shotgun (WGS) entry which is preliminary data.</text>
</comment>
<sequence>MADEQKKLGDARQERSIKKGIPDVSKVEMRVSRKGKLMKEQDNVTNKNQILDSFMIHKEGLTEDQCHSTKGAGYGKEIHIDNKAMLEFMEELMKKVKEMRKEFKQSSE</sequence>
<evidence type="ECO:0000313" key="2">
    <source>
        <dbReference type="EMBL" id="KAK9304215.1"/>
    </source>
</evidence>
<proteinExistence type="predicted"/>
<dbReference type="Proteomes" id="UP001432146">
    <property type="component" value="Unassembled WGS sequence"/>
</dbReference>
<dbReference type="EMBL" id="JAWNGG020000065">
    <property type="protein sequence ID" value="KAK9304215.1"/>
    <property type="molecule type" value="Genomic_DNA"/>
</dbReference>
<gene>
    <name evidence="2" type="ORF">QLX08_004375</name>
</gene>
<name>A0AAW1A2S0_9HYME</name>
<organism evidence="2 3">
    <name type="scientific">Tetragonisca angustula</name>
    <dbReference type="NCBI Taxonomy" id="166442"/>
    <lineage>
        <taxon>Eukaryota</taxon>
        <taxon>Metazoa</taxon>
        <taxon>Ecdysozoa</taxon>
        <taxon>Arthropoda</taxon>
        <taxon>Hexapoda</taxon>
        <taxon>Insecta</taxon>
        <taxon>Pterygota</taxon>
        <taxon>Neoptera</taxon>
        <taxon>Endopterygota</taxon>
        <taxon>Hymenoptera</taxon>
        <taxon>Apocrita</taxon>
        <taxon>Aculeata</taxon>
        <taxon>Apoidea</taxon>
        <taxon>Anthophila</taxon>
        <taxon>Apidae</taxon>
        <taxon>Tetragonisca</taxon>
    </lineage>
</organism>
<accession>A0AAW1A2S0</accession>
<dbReference type="AlphaFoldDB" id="A0AAW1A2S0"/>
<feature type="region of interest" description="Disordered" evidence="1">
    <location>
        <begin position="1"/>
        <end position="23"/>
    </location>
</feature>
<evidence type="ECO:0000256" key="1">
    <source>
        <dbReference type="SAM" id="MobiDB-lite"/>
    </source>
</evidence>
<protein>
    <submittedName>
        <fullName evidence="2">Uncharacterized protein</fullName>
    </submittedName>
</protein>
<reference evidence="2 3" key="1">
    <citation type="submission" date="2024-05" db="EMBL/GenBank/DDBJ databases">
        <title>The nuclear and mitochondrial genome assemblies of Tetragonisca angustula (Apidae: Meliponini), a tiny yet remarkable pollinator in the Neotropics.</title>
        <authorList>
            <person name="Ferrari R."/>
            <person name="Ricardo P.C."/>
            <person name="Dias F.C."/>
            <person name="Araujo N.S."/>
            <person name="Soares D.O."/>
            <person name="Zhou Q.-S."/>
            <person name="Zhu C.-D."/>
            <person name="Coutinho L."/>
            <person name="Airas M.C."/>
            <person name="Batista T.M."/>
        </authorList>
    </citation>
    <scope>NUCLEOTIDE SEQUENCE [LARGE SCALE GENOMIC DNA]</scope>
    <source>
        <strain evidence="2">ASF017062</strain>
        <tissue evidence="2">Abdomen</tissue>
    </source>
</reference>